<dbReference type="EMBL" id="DF933820">
    <property type="protein sequence ID" value="GAM37440.1"/>
    <property type="molecule type" value="Genomic_DNA"/>
</dbReference>
<protein>
    <submittedName>
        <fullName evidence="2">Uncharacterized protein</fullName>
    </submittedName>
</protein>
<dbReference type="PANTHER" id="PTHR37540">
    <property type="entry name" value="TRANSCRIPTION FACTOR (ACR-2), PUTATIVE-RELATED-RELATED"/>
    <property type="match status" value="1"/>
</dbReference>
<evidence type="ECO:0000313" key="2">
    <source>
        <dbReference type="EMBL" id="GAM37440.1"/>
    </source>
</evidence>
<organism evidence="2 3">
    <name type="scientific">Talaromyces pinophilus</name>
    <name type="common">Penicillium pinophilum</name>
    <dbReference type="NCBI Taxonomy" id="128442"/>
    <lineage>
        <taxon>Eukaryota</taxon>
        <taxon>Fungi</taxon>
        <taxon>Dikarya</taxon>
        <taxon>Ascomycota</taxon>
        <taxon>Pezizomycotina</taxon>
        <taxon>Eurotiomycetes</taxon>
        <taxon>Eurotiomycetidae</taxon>
        <taxon>Eurotiales</taxon>
        <taxon>Trichocomaceae</taxon>
        <taxon>Talaromyces</taxon>
        <taxon>Talaromyces sect. Talaromyces</taxon>
    </lineage>
</organism>
<comment type="caution">
    <text evidence="2">The sequence shown here is derived from an EMBL/GenBank/DDBJ whole genome shotgun (WGS) entry which is preliminary data.</text>
</comment>
<evidence type="ECO:0000256" key="1">
    <source>
        <dbReference type="SAM" id="MobiDB-lite"/>
    </source>
</evidence>
<feature type="region of interest" description="Disordered" evidence="1">
    <location>
        <begin position="41"/>
        <end position="115"/>
    </location>
</feature>
<evidence type="ECO:0000313" key="3">
    <source>
        <dbReference type="Proteomes" id="UP000053095"/>
    </source>
</evidence>
<reference evidence="3" key="1">
    <citation type="journal article" date="2015" name="Genome Announc.">
        <title>Draft genome sequence of Talaromyces cellulolyticus strain Y-94, a source of lignocellulosic biomass-degrading enzymes.</title>
        <authorList>
            <person name="Fujii T."/>
            <person name="Koike H."/>
            <person name="Sawayama S."/>
            <person name="Yano S."/>
            <person name="Inoue H."/>
        </authorList>
    </citation>
    <scope>NUCLEOTIDE SEQUENCE [LARGE SCALE GENOMIC DNA]</scope>
    <source>
        <strain evidence="3">Y-94</strain>
    </source>
</reference>
<sequence length="565" mass="63294">MPDDKFIFVNAPTIINAGPRDARRQLRSQLMRRVYLKKYKVSPSAVEDDGINVTERDSSSSPEQCHCSHPSASSGLSPPDDTHHERNKGGKKTKNGKSRIPPQSKLPTPPIDDDEVQEVCESCGGVCHDLKQGPSKGRTESPPKERMQEDGQIIKGDSDPKMTLGASLINPFEEKFSNKKECPNSNALIQHFTQVLIPMLRSGHDYSQNVFTEYNALRELRRAVASPKISNPKFDGILLSICLIAVSDPMGELPPSINKMDYNPFHHVLQPLGGLNIYGYQPRGFDQIQLFGAKWKIAYTSLKYAIHTCTKPVFPICNHYGALLINQEPLNILGLTPSDLSPLTGTGFSNLDMFSIRESIQQVFVEISQVAQGMNMLMPQRDNRAVRDSMADARNLVQYRFQNLPTLADDPSLIVDLSLFEGSKQATAYAMSIMEVASSVYGMCWLVTYLFTTHVTFPVPSSRRFRLKTVYQIRDAISNCGYALQHNSWVLKLQLWSVIIAGIAAEDIDAELRQWMALRARDLCTMLCLQRWDEVVDVMTSFAWMEAACAHGARKFWAQVQSNDG</sequence>
<dbReference type="PANTHER" id="PTHR37540:SF5">
    <property type="entry name" value="TRANSCRIPTION FACTOR DOMAIN-CONTAINING PROTEIN"/>
    <property type="match status" value="1"/>
</dbReference>
<dbReference type="Proteomes" id="UP000053095">
    <property type="component" value="Unassembled WGS sequence"/>
</dbReference>
<accession>A0A6V8H8W1</accession>
<keyword evidence="3" id="KW-1185">Reference proteome</keyword>
<feature type="compositionally biased region" description="Basic and acidic residues" evidence="1">
    <location>
        <begin position="137"/>
        <end position="149"/>
    </location>
</feature>
<feature type="region of interest" description="Disordered" evidence="1">
    <location>
        <begin position="130"/>
        <end position="162"/>
    </location>
</feature>
<dbReference type="AlphaFoldDB" id="A0A6V8H8W1"/>
<name>A0A6V8H8W1_TALPI</name>
<proteinExistence type="predicted"/>
<gene>
    <name evidence="2" type="ORF">TCE0_024r07363</name>
</gene>